<feature type="chain" id="PRO_5047431500" evidence="1">
    <location>
        <begin position="22"/>
        <end position="177"/>
    </location>
</feature>
<evidence type="ECO:0000256" key="1">
    <source>
        <dbReference type="SAM" id="SignalP"/>
    </source>
</evidence>
<reference evidence="2 3" key="1">
    <citation type="submission" date="2023-03" db="EMBL/GenBank/DDBJ databases">
        <title>Diaphorobacter basophil sp. nov., isolated from a sewage-treatment plant.</title>
        <authorList>
            <person name="Yang K."/>
        </authorList>
    </citation>
    <scope>NUCLEOTIDE SEQUENCE [LARGE SCALE GENOMIC DNA]</scope>
    <source>
        <strain evidence="2 3">Y-1</strain>
    </source>
</reference>
<dbReference type="Proteomes" id="UP001303211">
    <property type="component" value="Chromosome"/>
</dbReference>
<evidence type="ECO:0000313" key="3">
    <source>
        <dbReference type="Proteomes" id="UP001303211"/>
    </source>
</evidence>
<keyword evidence="3" id="KW-1185">Reference proteome</keyword>
<dbReference type="InterPro" id="IPR025293">
    <property type="entry name" value="YfiR/HmsC-like"/>
</dbReference>
<dbReference type="Pfam" id="PF13689">
    <property type="entry name" value="DUF4154"/>
    <property type="match status" value="1"/>
</dbReference>
<dbReference type="RefSeq" id="WP_317703382.1">
    <property type="nucleotide sequence ID" value="NZ_CP136921.1"/>
</dbReference>
<feature type="signal peptide" evidence="1">
    <location>
        <begin position="1"/>
        <end position="21"/>
    </location>
</feature>
<sequence length="177" mass="19044">MIVQLLVALMPLALLAGGARAQQEPISEYAVKAALLVKLPRFVYLPRLEGGTRISLCVLGRDPFGGALTRLAQTPMDGRSVQVSQADDASQVLDCDFVFVARSEADHLRSTLRQLGRAQVVTVSDIDGFARAGGMVELAVNPEGGNLLNILINRKAAQAQNIQFNAQLLRLARVVEP</sequence>
<accession>A0ABZ0JAA6</accession>
<evidence type="ECO:0000313" key="2">
    <source>
        <dbReference type="EMBL" id="WOO34054.1"/>
    </source>
</evidence>
<dbReference type="EMBL" id="CP136921">
    <property type="protein sequence ID" value="WOO34054.1"/>
    <property type="molecule type" value="Genomic_DNA"/>
</dbReference>
<name>A0ABZ0JAA6_9BURK</name>
<organism evidence="2 3">
    <name type="scientific">Diaphorobacter limosus</name>
    <dbReference type="NCBI Taxonomy" id="3036128"/>
    <lineage>
        <taxon>Bacteria</taxon>
        <taxon>Pseudomonadati</taxon>
        <taxon>Pseudomonadota</taxon>
        <taxon>Betaproteobacteria</taxon>
        <taxon>Burkholderiales</taxon>
        <taxon>Comamonadaceae</taxon>
        <taxon>Diaphorobacter</taxon>
    </lineage>
</organism>
<protein>
    <submittedName>
        <fullName evidence="2">YfiR family protein</fullName>
    </submittedName>
</protein>
<gene>
    <name evidence="2" type="ORF">P4826_08350</name>
</gene>
<keyword evidence="1" id="KW-0732">Signal</keyword>
<proteinExistence type="predicted"/>